<gene>
    <name evidence="1" type="ORF">EGW08_003101</name>
</gene>
<dbReference type="Proteomes" id="UP000271974">
    <property type="component" value="Unassembled WGS sequence"/>
</dbReference>
<accession>A0A3S0ZYF8</accession>
<dbReference type="OrthoDB" id="6158885at2759"/>
<dbReference type="AlphaFoldDB" id="A0A3S0ZYF8"/>
<name>A0A3S0ZYF8_ELYCH</name>
<comment type="caution">
    <text evidence="1">The sequence shown here is derived from an EMBL/GenBank/DDBJ whole genome shotgun (WGS) entry which is preliminary data.</text>
</comment>
<keyword evidence="2" id="KW-1185">Reference proteome</keyword>
<organism evidence="1 2">
    <name type="scientific">Elysia chlorotica</name>
    <name type="common">Eastern emerald elysia</name>
    <name type="synonym">Sea slug</name>
    <dbReference type="NCBI Taxonomy" id="188477"/>
    <lineage>
        <taxon>Eukaryota</taxon>
        <taxon>Metazoa</taxon>
        <taxon>Spiralia</taxon>
        <taxon>Lophotrochozoa</taxon>
        <taxon>Mollusca</taxon>
        <taxon>Gastropoda</taxon>
        <taxon>Heterobranchia</taxon>
        <taxon>Euthyneura</taxon>
        <taxon>Panpulmonata</taxon>
        <taxon>Sacoglossa</taxon>
        <taxon>Placobranchoidea</taxon>
        <taxon>Plakobranchidae</taxon>
        <taxon>Elysia</taxon>
    </lineage>
</organism>
<dbReference type="EMBL" id="RQTK01000064">
    <property type="protein sequence ID" value="RUS89158.1"/>
    <property type="molecule type" value="Genomic_DNA"/>
</dbReference>
<evidence type="ECO:0000313" key="1">
    <source>
        <dbReference type="EMBL" id="RUS89158.1"/>
    </source>
</evidence>
<reference evidence="1 2" key="1">
    <citation type="submission" date="2019-01" db="EMBL/GenBank/DDBJ databases">
        <title>A draft genome assembly of the solar-powered sea slug Elysia chlorotica.</title>
        <authorList>
            <person name="Cai H."/>
            <person name="Li Q."/>
            <person name="Fang X."/>
            <person name="Li J."/>
            <person name="Curtis N.E."/>
            <person name="Altenburger A."/>
            <person name="Shibata T."/>
            <person name="Feng M."/>
            <person name="Maeda T."/>
            <person name="Schwartz J.A."/>
            <person name="Shigenobu S."/>
            <person name="Lundholm N."/>
            <person name="Nishiyama T."/>
            <person name="Yang H."/>
            <person name="Hasebe M."/>
            <person name="Li S."/>
            <person name="Pierce S.K."/>
            <person name="Wang J."/>
        </authorList>
    </citation>
    <scope>NUCLEOTIDE SEQUENCE [LARGE SCALE GENOMIC DNA]</scope>
    <source>
        <strain evidence="1">EC2010</strain>
        <tissue evidence="1">Whole organism of an adult</tissue>
    </source>
</reference>
<proteinExistence type="predicted"/>
<evidence type="ECO:0000313" key="2">
    <source>
        <dbReference type="Proteomes" id="UP000271974"/>
    </source>
</evidence>
<sequence>MVPPVPEGYAHASKSLPPLEPIEEPVSCCYSGHPPPAAMQWCRECLDVVGRRKSVFSRLNPFQFSVCCFHLKHKNVVSCCYSGHPPAAAMQWCRECLDVVGRRKTWDVRSLHQTQLTRSLNLLELIGIDPSSVDKTTSWRVQAKTRSFKRCSAEQDHKELCHTICLLACLFAKIHQLQKEYLRGGFRPRLTVSNSSLPNRNTKILFYS</sequence>
<protein>
    <submittedName>
        <fullName evidence="1">Uncharacterized protein</fullName>
    </submittedName>
</protein>